<keyword evidence="4 12" id="KW-0349">Heme</keyword>
<dbReference type="GO" id="GO:0004497">
    <property type="term" value="F:monooxygenase activity"/>
    <property type="evidence" value="ECO:0007669"/>
    <property type="project" value="UniProtKB-KW"/>
</dbReference>
<dbReference type="CDD" id="cd11061">
    <property type="entry name" value="CYP67-like"/>
    <property type="match status" value="1"/>
</dbReference>
<evidence type="ECO:0000256" key="10">
    <source>
        <dbReference type="ARBA" id="ARBA00023033"/>
    </source>
</evidence>
<evidence type="ECO:0000256" key="4">
    <source>
        <dbReference type="ARBA" id="ARBA00022617"/>
    </source>
</evidence>
<keyword evidence="8" id="KW-0560">Oxidoreductase</keyword>
<feature type="transmembrane region" description="Helical" evidence="13">
    <location>
        <begin position="59"/>
        <end position="77"/>
    </location>
</feature>
<keyword evidence="7 13" id="KW-1133">Transmembrane helix</keyword>
<dbReference type="EMBL" id="CAJVRM010000396">
    <property type="protein sequence ID" value="CAG8980553.1"/>
    <property type="molecule type" value="Genomic_DNA"/>
</dbReference>
<dbReference type="GO" id="GO:0016705">
    <property type="term" value="F:oxidoreductase activity, acting on paired donors, with incorporation or reduction of molecular oxygen"/>
    <property type="evidence" value="ECO:0007669"/>
    <property type="project" value="InterPro"/>
</dbReference>
<keyword evidence="9 12" id="KW-0408">Iron</keyword>
<evidence type="ECO:0000256" key="13">
    <source>
        <dbReference type="SAM" id="Phobius"/>
    </source>
</evidence>
<dbReference type="AlphaFoldDB" id="A0A9N9LVD0"/>
<accession>A0A9N9LVD0</accession>
<name>A0A9N9LVD0_9HELO</name>
<evidence type="ECO:0000256" key="5">
    <source>
        <dbReference type="ARBA" id="ARBA00022692"/>
    </source>
</evidence>
<evidence type="ECO:0000256" key="6">
    <source>
        <dbReference type="ARBA" id="ARBA00022723"/>
    </source>
</evidence>
<evidence type="ECO:0000256" key="3">
    <source>
        <dbReference type="ARBA" id="ARBA00010617"/>
    </source>
</evidence>
<dbReference type="GO" id="GO:0005506">
    <property type="term" value="F:iron ion binding"/>
    <property type="evidence" value="ECO:0007669"/>
    <property type="project" value="InterPro"/>
</dbReference>
<dbReference type="InterPro" id="IPR001128">
    <property type="entry name" value="Cyt_P450"/>
</dbReference>
<comment type="caution">
    <text evidence="14">The sequence shown here is derived from an EMBL/GenBank/DDBJ whole genome shotgun (WGS) entry which is preliminary data.</text>
</comment>
<evidence type="ECO:0008006" key="16">
    <source>
        <dbReference type="Google" id="ProtNLM"/>
    </source>
</evidence>
<dbReference type="InterPro" id="IPR050121">
    <property type="entry name" value="Cytochrome_P450_monoxygenase"/>
</dbReference>
<evidence type="ECO:0000256" key="12">
    <source>
        <dbReference type="PIRSR" id="PIRSR602401-1"/>
    </source>
</evidence>
<dbReference type="SUPFAM" id="SSF48264">
    <property type="entry name" value="Cytochrome P450"/>
    <property type="match status" value="1"/>
</dbReference>
<feature type="transmembrane region" description="Helical" evidence="13">
    <location>
        <begin position="89"/>
        <end position="108"/>
    </location>
</feature>
<sequence>MPKLPFITLLRTSFFFRGLELSAKSMFFHSNFLNGSVVGLAVHLGIFIRGEWHMQAPKLLFSHLILSLVTFGFNIRLSGFSPIACSNAYTVLGGYVCGLFSSILLYRLSPFHRLSKFPGPRLARVSKLWHVWQCRDSRNHLVIERLHEEYPGDFVRIGPSELAVYHPDGLDIALGLGTKCTKSDFFDMMLPNFSLVFTRDQATHHARRHVWTKALSMKSIKLYQNRINRQIEVLRTQIRESALACEEVVINDVLYWFTFDAMGEFAFGEDFGMMREKKWHFAIGMFRRALSLLGMFSSAMWIIRIGFELFPWAPRARDWLSMEAFCHKQMDKRASTKSSEIDVASFFLEEAEKLGESHSAARDKWLKGDATTVIVAGSDTTAPSFVFIFYCLAKYPLDAEKIYEEVKNVDTLEIATVTTLPHLNGVINEAMRLYPVLPTGISRLTPPEGVMFGNTFVPGNTKLLLPACVISKLESAFVRGTEFIPERWYSKPEMIKKKHAFAPFGLGRMTCAGNGLAMTQLRLVTATLVKEFKISFAPGEDGVPFLRDMRDQLTAQPGQLKLLFQERT</sequence>
<feature type="transmembrane region" description="Helical" evidence="13">
    <location>
        <begin position="285"/>
        <end position="307"/>
    </location>
</feature>
<dbReference type="PRINTS" id="PR00463">
    <property type="entry name" value="EP450I"/>
</dbReference>
<dbReference type="GO" id="GO:0016020">
    <property type="term" value="C:membrane"/>
    <property type="evidence" value="ECO:0007669"/>
    <property type="project" value="UniProtKB-SubCell"/>
</dbReference>
<dbReference type="Gene3D" id="1.10.630.10">
    <property type="entry name" value="Cytochrome P450"/>
    <property type="match status" value="1"/>
</dbReference>
<proteinExistence type="inferred from homology"/>
<keyword evidence="15" id="KW-1185">Reference proteome</keyword>
<evidence type="ECO:0000256" key="7">
    <source>
        <dbReference type="ARBA" id="ARBA00022989"/>
    </source>
</evidence>
<keyword evidence="11 13" id="KW-0472">Membrane</keyword>
<keyword evidence="10" id="KW-0503">Monooxygenase</keyword>
<dbReference type="PANTHER" id="PTHR24305:SF112">
    <property type="entry name" value="L-ORNITHINE-N5-MONOOXYGENASE (EUROFUNG)"/>
    <property type="match status" value="1"/>
</dbReference>
<dbReference type="OrthoDB" id="6692864at2759"/>
<keyword evidence="5 13" id="KW-0812">Transmembrane</keyword>
<dbReference type="Proteomes" id="UP000701801">
    <property type="component" value="Unassembled WGS sequence"/>
</dbReference>
<evidence type="ECO:0000256" key="8">
    <source>
        <dbReference type="ARBA" id="ARBA00023002"/>
    </source>
</evidence>
<dbReference type="InterPro" id="IPR002401">
    <property type="entry name" value="Cyt_P450_E_grp-I"/>
</dbReference>
<organism evidence="14 15">
    <name type="scientific">Hymenoscyphus albidus</name>
    <dbReference type="NCBI Taxonomy" id="595503"/>
    <lineage>
        <taxon>Eukaryota</taxon>
        <taxon>Fungi</taxon>
        <taxon>Dikarya</taxon>
        <taxon>Ascomycota</taxon>
        <taxon>Pezizomycotina</taxon>
        <taxon>Leotiomycetes</taxon>
        <taxon>Helotiales</taxon>
        <taxon>Helotiaceae</taxon>
        <taxon>Hymenoscyphus</taxon>
    </lineage>
</organism>
<evidence type="ECO:0000256" key="1">
    <source>
        <dbReference type="ARBA" id="ARBA00001971"/>
    </source>
</evidence>
<gene>
    <name evidence="14" type="ORF">HYALB_00002550</name>
</gene>
<protein>
    <recommendedName>
        <fullName evidence="16">Cytochrome P450</fullName>
    </recommendedName>
</protein>
<dbReference type="PRINTS" id="PR00385">
    <property type="entry name" value="P450"/>
</dbReference>
<dbReference type="InterPro" id="IPR036396">
    <property type="entry name" value="Cyt_P450_sf"/>
</dbReference>
<evidence type="ECO:0000313" key="14">
    <source>
        <dbReference type="EMBL" id="CAG8980553.1"/>
    </source>
</evidence>
<evidence type="ECO:0000256" key="11">
    <source>
        <dbReference type="ARBA" id="ARBA00023136"/>
    </source>
</evidence>
<evidence type="ECO:0000313" key="15">
    <source>
        <dbReference type="Proteomes" id="UP000701801"/>
    </source>
</evidence>
<feature type="binding site" description="axial binding residue" evidence="12">
    <location>
        <position position="511"/>
    </location>
    <ligand>
        <name>heme</name>
        <dbReference type="ChEBI" id="CHEBI:30413"/>
    </ligand>
    <ligandPart>
        <name>Fe</name>
        <dbReference type="ChEBI" id="CHEBI:18248"/>
    </ligandPart>
</feature>
<comment type="similarity">
    <text evidence="3">Belongs to the cytochrome P450 family.</text>
</comment>
<reference evidence="14" key="1">
    <citation type="submission" date="2021-07" db="EMBL/GenBank/DDBJ databases">
        <authorList>
            <person name="Durling M."/>
        </authorList>
    </citation>
    <scope>NUCLEOTIDE SEQUENCE</scope>
</reference>
<comment type="subcellular location">
    <subcellularLocation>
        <location evidence="2">Membrane</location>
    </subcellularLocation>
</comment>
<dbReference type="Pfam" id="PF00067">
    <property type="entry name" value="p450"/>
    <property type="match status" value="1"/>
</dbReference>
<comment type="cofactor">
    <cofactor evidence="1 12">
        <name>heme</name>
        <dbReference type="ChEBI" id="CHEBI:30413"/>
    </cofactor>
</comment>
<evidence type="ECO:0000256" key="9">
    <source>
        <dbReference type="ARBA" id="ARBA00023004"/>
    </source>
</evidence>
<dbReference type="GO" id="GO:0020037">
    <property type="term" value="F:heme binding"/>
    <property type="evidence" value="ECO:0007669"/>
    <property type="project" value="InterPro"/>
</dbReference>
<feature type="transmembrane region" description="Helical" evidence="13">
    <location>
        <begin position="26"/>
        <end position="47"/>
    </location>
</feature>
<keyword evidence="6 12" id="KW-0479">Metal-binding</keyword>
<evidence type="ECO:0000256" key="2">
    <source>
        <dbReference type="ARBA" id="ARBA00004370"/>
    </source>
</evidence>
<dbReference type="PANTHER" id="PTHR24305">
    <property type="entry name" value="CYTOCHROME P450"/>
    <property type="match status" value="1"/>
</dbReference>